<reference evidence="2 3" key="1">
    <citation type="submission" date="2019-07" db="EMBL/GenBank/DDBJ databases">
        <title>Finished genome of Venturia effusa.</title>
        <authorList>
            <person name="Young C.A."/>
            <person name="Cox M.P."/>
            <person name="Ganley A.R.D."/>
            <person name="David W.J."/>
        </authorList>
    </citation>
    <scope>NUCLEOTIDE SEQUENCE [LARGE SCALE GENOMIC DNA]</scope>
    <source>
        <strain evidence="3">albino</strain>
    </source>
</reference>
<protein>
    <submittedName>
        <fullName evidence="2">Uncharacterized protein</fullName>
    </submittedName>
</protein>
<name>A0A517L9F1_9PEZI</name>
<gene>
    <name evidence="2" type="ORF">FKW77_006027</name>
</gene>
<feature type="region of interest" description="Disordered" evidence="1">
    <location>
        <begin position="82"/>
        <end position="108"/>
    </location>
</feature>
<dbReference type="Proteomes" id="UP000316270">
    <property type="component" value="Chromosome 7"/>
</dbReference>
<sequence length="266" mass="29234">MNRNEPMQTRSMKMTAKAKATAIAISEKPAKTDTVSGHAGKPTTAGRPDGQILYGVAHGRVAKLRGIFGTAGGFLRTQAPGPVTSMDRLSRSGGRVTKVSTARSPTSASTRLRSETRNYQAIAQRPARTARTTAVSLSAHTKVVNRSGDESDIEDRRINAWRSREYDPDAYVAEKNEVPAKIDYPVPIMRCWNCCRCFLLAPLTEEDGPWCCYARGEPRRYYYAPGVADIELEKEDTTYQGRDTEEEGDEGAIPRQDGAESDAEPD</sequence>
<feature type="region of interest" description="Disordered" evidence="1">
    <location>
        <begin position="232"/>
        <end position="266"/>
    </location>
</feature>
<evidence type="ECO:0000313" key="2">
    <source>
        <dbReference type="EMBL" id="QDS72259.1"/>
    </source>
</evidence>
<organism evidence="2 3">
    <name type="scientific">Venturia effusa</name>
    <dbReference type="NCBI Taxonomy" id="50376"/>
    <lineage>
        <taxon>Eukaryota</taxon>
        <taxon>Fungi</taxon>
        <taxon>Dikarya</taxon>
        <taxon>Ascomycota</taxon>
        <taxon>Pezizomycotina</taxon>
        <taxon>Dothideomycetes</taxon>
        <taxon>Pleosporomycetidae</taxon>
        <taxon>Venturiales</taxon>
        <taxon>Venturiaceae</taxon>
        <taxon>Venturia</taxon>
    </lineage>
</organism>
<dbReference type="EMBL" id="CP042191">
    <property type="protein sequence ID" value="QDS72259.1"/>
    <property type="molecule type" value="Genomic_DNA"/>
</dbReference>
<evidence type="ECO:0000256" key="1">
    <source>
        <dbReference type="SAM" id="MobiDB-lite"/>
    </source>
</evidence>
<accession>A0A517L9F1</accession>
<evidence type="ECO:0000313" key="3">
    <source>
        <dbReference type="Proteomes" id="UP000316270"/>
    </source>
</evidence>
<dbReference type="AlphaFoldDB" id="A0A517L9F1"/>
<keyword evidence="3" id="KW-1185">Reference proteome</keyword>
<proteinExistence type="predicted"/>
<feature type="region of interest" description="Disordered" evidence="1">
    <location>
        <begin position="27"/>
        <end position="51"/>
    </location>
</feature>